<organism evidence="1">
    <name type="scientific">Anguilla anguilla</name>
    <name type="common">European freshwater eel</name>
    <name type="synonym">Muraena anguilla</name>
    <dbReference type="NCBI Taxonomy" id="7936"/>
    <lineage>
        <taxon>Eukaryota</taxon>
        <taxon>Metazoa</taxon>
        <taxon>Chordata</taxon>
        <taxon>Craniata</taxon>
        <taxon>Vertebrata</taxon>
        <taxon>Euteleostomi</taxon>
        <taxon>Actinopterygii</taxon>
        <taxon>Neopterygii</taxon>
        <taxon>Teleostei</taxon>
        <taxon>Anguilliformes</taxon>
        <taxon>Anguillidae</taxon>
        <taxon>Anguilla</taxon>
    </lineage>
</organism>
<evidence type="ECO:0000313" key="1">
    <source>
        <dbReference type="EMBL" id="JAI08205.1"/>
    </source>
</evidence>
<reference evidence="1" key="2">
    <citation type="journal article" date="2015" name="Fish Shellfish Immunol.">
        <title>Early steps in the European eel (Anguilla anguilla)-Vibrio vulnificus interaction in the gills: Role of the RtxA13 toxin.</title>
        <authorList>
            <person name="Callol A."/>
            <person name="Pajuelo D."/>
            <person name="Ebbesson L."/>
            <person name="Teles M."/>
            <person name="MacKenzie S."/>
            <person name="Amaro C."/>
        </authorList>
    </citation>
    <scope>NUCLEOTIDE SEQUENCE</scope>
</reference>
<protein>
    <submittedName>
        <fullName evidence="1">Uncharacterized protein</fullName>
    </submittedName>
</protein>
<accession>A0A0E9XZW8</accession>
<proteinExistence type="predicted"/>
<dbReference type="EMBL" id="GBXM01000373">
    <property type="protein sequence ID" value="JAI08205.1"/>
    <property type="molecule type" value="Transcribed_RNA"/>
</dbReference>
<name>A0A0E9XZW8_ANGAN</name>
<dbReference type="AlphaFoldDB" id="A0A0E9XZW8"/>
<sequence>MQRNQTNQKEHEGHKTQRKLILNVFGWGDYGGKKSPHEEQGQPLN</sequence>
<reference evidence="1" key="1">
    <citation type="submission" date="2014-11" db="EMBL/GenBank/DDBJ databases">
        <authorList>
            <person name="Amaro Gonzalez C."/>
        </authorList>
    </citation>
    <scope>NUCLEOTIDE SEQUENCE</scope>
</reference>